<evidence type="ECO:0000256" key="8">
    <source>
        <dbReference type="HAMAP-Rule" id="MF_00101"/>
    </source>
</evidence>
<dbReference type="SUPFAM" id="SSF56214">
    <property type="entry name" value="4'-phosphopantetheinyl transferase"/>
    <property type="match status" value="1"/>
</dbReference>
<gene>
    <name evidence="8" type="primary">acpS</name>
    <name evidence="10" type="ORF">EOI86_09940</name>
</gene>
<comment type="catalytic activity">
    <reaction evidence="8">
        <text>apo-[ACP] + CoA = holo-[ACP] + adenosine 3',5'-bisphosphate + H(+)</text>
        <dbReference type="Rhea" id="RHEA:12068"/>
        <dbReference type="Rhea" id="RHEA-COMP:9685"/>
        <dbReference type="Rhea" id="RHEA-COMP:9690"/>
        <dbReference type="ChEBI" id="CHEBI:15378"/>
        <dbReference type="ChEBI" id="CHEBI:29999"/>
        <dbReference type="ChEBI" id="CHEBI:57287"/>
        <dbReference type="ChEBI" id="CHEBI:58343"/>
        <dbReference type="ChEBI" id="CHEBI:64479"/>
        <dbReference type="EC" id="2.7.8.7"/>
    </reaction>
</comment>
<keyword evidence="8" id="KW-0963">Cytoplasm</keyword>
<reference evidence="11" key="1">
    <citation type="submission" date="2019-01" db="EMBL/GenBank/DDBJ databases">
        <title>Gri0909 isolated from a small marine red alga.</title>
        <authorList>
            <person name="Kim J."/>
            <person name="Jeong S.E."/>
            <person name="Jeon C.O."/>
        </authorList>
    </citation>
    <scope>NUCLEOTIDE SEQUENCE [LARGE SCALE GENOMIC DNA]</scope>
    <source>
        <strain evidence="11">Gri0909</strain>
    </source>
</reference>
<feature type="binding site" evidence="8">
    <location>
        <position position="8"/>
    </location>
    <ligand>
        <name>Mg(2+)</name>
        <dbReference type="ChEBI" id="CHEBI:18420"/>
    </ligand>
</feature>
<evidence type="ECO:0000256" key="2">
    <source>
        <dbReference type="ARBA" id="ARBA00022679"/>
    </source>
</evidence>
<evidence type="ECO:0000259" key="9">
    <source>
        <dbReference type="Pfam" id="PF01648"/>
    </source>
</evidence>
<comment type="function">
    <text evidence="8">Transfers the 4'-phosphopantetheine moiety from coenzyme A to a Ser of acyl-carrier-protein.</text>
</comment>
<name>A0A3S2ZAX1_9PROT</name>
<evidence type="ECO:0000313" key="10">
    <source>
        <dbReference type="EMBL" id="RVU39526.1"/>
    </source>
</evidence>
<evidence type="ECO:0000256" key="4">
    <source>
        <dbReference type="ARBA" id="ARBA00022832"/>
    </source>
</evidence>
<dbReference type="Gene3D" id="3.90.470.20">
    <property type="entry name" value="4'-phosphopantetheinyl transferase domain"/>
    <property type="match status" value="1"/>
</dbReference>
<evidence type="ECO:0000256" key="3">
    <source>
        <dbReference type="ARBA" id="ARBA00022723"/>
    </source>
</evidence>
<dbReference type="GO" id="GO:0006633">
    <property type="term" value="P:fatty acid biosynthetic process"/>
    <property type="evidence" value="ECO:0007669"/>
    <property type="project" value="UniProtKB-UniRule"/>
</dbReference>
<sequence>MIIGLGTDLCDIGRIRDTLEQFGERFTHRLYTDQERMRAERRPARRADRYAQMFAAKEACSKALGTGFRKGVFWRDMEVVPLPSGKPTLNITGGARERLLGLTPAGFKSLANVSLTDESGLAQAVVILSAVPLDWPDPTDP</sequence>
<dbReference type="InterPro" id="IPR004568">
    <property type="entry name" value="Ppantetheine-prot_Trfase_dom"/>
</dbReference>
<keyword evidence="1 8" id="KW-0444">Lipid biosynthesis</keyword>
<feature type="binding site" evidence="8">
    <location>
        <position position="58"/>
    </location>
    <ligand>
        <name>Mg(2+)</name>
        <dbReference type="ChEBI" id="CHEBI:18420"/>
    </ligand>
</feature>
<protein>
    <recommendedName>
        <fullName evidence="8">Holo-[acyl-carrier-protein] synthase</fullName>
        <shortName evidence="8">Holo-ACP synthase</shortName>
        <ecNumber evidence="8">2.7.8.7</ecNumber>
    </recommendedName>
    <alternativeName>
        <fullName evidence="8">4'-phosphopantetheinyl transferase AcpS</fullName>
    </alternativeName>
</protein>
<dbReference type="EC" id="2.7.8.7" evidence="8"/>
<dbReference type="EMBL" id="SADE01000001">
    <property type="protein sequence ID" value="RVU39526.1"/>
    <property type="molecule type" value="Genomic_DNA"/>
</dbReference>
<evidence type="ECO:0000256" key="1">
    <source>
        <dbReference type="ARBA" id="ARBA00022516"/>
    </source>
</evidence>
<comment type="subcellular location">
    <subcellularLocation>
        <location evidence="8">Cytoplasm</location>
    </subcellularLocation>
</comment>
<dbReference type="RefSeq" id="WP_127764897.1">
    <property type="nucleotide sequence ID" value="NZ_SADE01000001.1"/>
</dbReference>
<comment type="caution">
    <text evidence="10">The sequence shown here is derived from an EMBL/GenBank/DDBJ whole genome shotgun (WGS) entry which is preliminary data.</text>
</comment>
<evidence type="ECO:0000256" key="6">
    <source>
        <dbReference type="ARBA" id="ARBA00023098"/>
    </source>
</evidence>
<dbReference type="GO" id="GO:0005737">
    <property type="term" value="C:cytoplasm"/>
    <property type="evidence" value="ECO:0007669"/>
    <property type="project" value="UniProtKB-SubCell"/>
</dbReference>
<dbReference type="NCBIfam" id="TIGR00516">
    <property type="entry name" value="acpS"/>
    <property type="match status" value="1"/>
</dbReference>
<keyword evidence="3 8" id="KW-0479">Metal-binding</keyword>
<comment type="similarity">
    <text evidence="8">Belongs to the P-Pant transferase superfamily. AcpS family.</text>
</comment>
<evidence type="ECO:0000256" key="7">
    <source>
        <dbReference type="ARBA" id="ARBA00023160"/>
    </source>
</evidence>
<dbReference type="InterPro" id="IPR008278">
    <property type="entry name" value="4-PPantetheinyl_Trfase_dom"/>
</dbReference>
<evidence type="ECO:0000256" key="5">
    <source>
        <dbReference type="ARBA" id="ARBA00022842"/>
    </source>
</evidence>
<dbReference type="GO" id="GO:0008897">
    <property type="term" value="F:holo-[acyl-carrier-protein] synthase activity"/>
    <property type="evidence" value="ECO:0007669"/>
    <property type="project" value="UniProtKB-UniRule"/>
</dbReference>
<evidence type="ECO:0000313" key="11">
    <source>
        <dbReference type="Proteomes" id="UP000287447"/>
    </source>
</evidence>
<dbReference type="InterPro" id="IPR002582">
    <property type="entry name" value="ACPS"/>
</dbReference>
<proteinExistence type="inferred from homology"/>
<dbReference type="HAMAP" id="MF_00101">
    <property type="entry name" value="AcpS"/>
    <property type="match status" value="1"/>
</dbReference>
<feature type="domain" description="4'-phosphopantetheinyl transferase" evidence="9">
    <location>
        <begin position="4"/>
        <end position="98"/>
    </location>
</feature>
<keyword evidence="2 8" id="KW-0808">Transferase</keyword>
<dbReference type="Proteomes" id="UP000287447">
    <property type="component" value="Unassembled WGS sequence"/>
</dbReference>
<dbReference type="AlphaFoldDB" id="A0A3S2ZAX1"/>
<keyword evidence="6 8" id="KW-0443">Lipid metabolism</keyword>
<dbReference type="InterPro" id="IPR037143">
    <property type="entry name" value="4-PPantetheinyl_Trfase_dom_sf"/>
</dbReference>
<dbReference type="NCBIfam" id="TIGR00556">
    <property type="entry name" value="pantethn_trn"/>
    <property type="match status" value="1"/>
</dbReference>
<dbReference type="Pfam" id="PF01648">
    <property type="entry name" value="ACPS"/>
    <property type="match status" value="1"/>
</dbReference>
<dbReference type="GO" id="GO:0000287">
    <property type="term" value="F:magnesium ion binding"/>
    <property type="evidence" value="ECO:0007669"/>
    <property type="project" value="UniProtKB-UniRule"/>
</dbReference>
<accession>A0A3S2ZAX1</accession>
<keyword evidence="4 8" id="KW-0276">Fatty acid metabolism</keyword>
<dbReference type="OrthoDB" id="517356at2"/>
<comment type="cofactor">
    <cofactor evidence="8">
        <name>Mg(2+)</name>
        <dbReference type="ChEBI" id="CHEBI:18420"/>
    </cofactor>
</comment>
<keyword evidence="11" id="KW-1185">Reference proteome</keyword>
<keyword evidence="7 8" id="KW-0275">Fatty acid biosynthesis</keyword>
<organism evidence="10 11">
    <name type="scientific">Hwanghaeella grinnelliae</name>
    <dbReference type="NCBI Taxonomy" id="2500179"/>
    <lineage>
        <taxon>Bacteria</taxon>
        <taxon>Pseudomonadati</taxon>
        <taxon>Pseudomonadota</taxon>
        <taxon>Alphaproteobacteria</taxon>
        <taxon>Rhodospirillales</taxon>
        <taxon>Rhodospirillaceae</taxon>
        <taxon>Hwanghaeella</taxon>
    </lineage>
</organism>
<keyword evidence="5 8" id="KW-0460">Magnesium</keyword>